<accession>Q08AC2</accession>
<keyword evidence="4" id="KW-0186">Copper</keyword>
<proteinExistence type="inferred from homology"/>
<dbReference type="Gene3D" id="2.60.40.420">
    <property type="entry name" value="Cupredoxins - blue copper proteins"/>
    <property type="match status" value="3"/>
</dbReference>
<evidence type="ECO:0000313" key="11">
    <source>
        <dbReference type="EMBL" id="DAA04510.1"/>
    </source>
</evidence>
<evidence type="ECO:0000259" key="10">
    <source>
        <dbReference type="Pfam" id="PF07732"/>
    </source>
</evidence>
<sequence length="533" mass="57476">MSFAWKALATLAVAIASRSAFAQSIIGNQDTMTISNINAGPDGFTRPVIAVNGEFPSPLVRANKGDDFRINVVNNLDDDTMLRQTSVHWHGVFQHQSAWADGPDGVTQCPIPQSGQEFEYAFNAGQEAGTFWYHSHYGTQYCDGLRGPLVIYDPEDPHQDLYDVDDENTIITLADWYHLQAPSIQGPAVSQATLINGKGRRPGNTEGDIAVVNVEKDSRYRFRIVSLSCDPDYTFSIDNHTMTIIEADGQNTKPLEVESIRVFAGQRYSVVVNADQAIGNYWIRAEPNIGDTGLVGTSGGGVNSAILRYATADEVEPDTPRLTNRPALQESNLRALTSGVPGGDGPADITFTFNLGLNFATGTFSMNPGESWVHPDTPVMVQIMNGVPAEDLVPAESLHTITRGQVVEVVIPPFGIAGPHPFHLHGHAFSVIKSAGGSPNFVDPVRRDVVAVGTEAGQGDTIIRFVADNPGPWFFHCHIEFHLVTGLAAVFMEAPDEIASSNPPPPSWDALCPAFSALPPSATSIRIVPTPTP</sequence>
<keyword evidence="6" id="KW-0325">Glycoprotein</keyword>
<evidence type="ECO:0000256" key="1">
    <source>
        <dbReference type="ARBA" id="ARBA00010609"/>
    </source>
</evidence>
<evidence type="ECO:0000256" key="5">
    <source>
        <dbReference type="ARBA" id="ARBA00023157"/>
    </source>
</evidence>
<evidence type="ECO:0000259" key="8">
    <source>
        <dbReference type="Pfam" id="PF00394"/>
    </source>
</evidence>
<dbReference type="InterPro" id="IPR008972">
    <property type="entry name" value="Cupredoxin"/>
</dbReference>
<dbReference type="AlphaFoldDB" id="Q08AC2"/>
<evidence type="ECO:0000259" key="9">
    <source>
        <dbReference type="Pfam" id="PF07731"/>
    </source>
</evidence>
<keyword evidence="7" id="KW-0732">Signal</keyword>
<dbReference type="InterPro" id="IPR002355">
    <property type="entry name" value="Cu_oxidase_Cu_BS"/>
</dbReference>
<dbReference type="EMBL" id="BK004115">
    <property type="protein sequence ID" value="DAA04510.1"/>
    <property type="molecule type" value="Genomic_DNA"/>
</dbReference>
<dbReference type="CDD" id="cd13903">
    <property type="entry name" value="CuRO_3_Tv-LCC_like"/>
    <property type="match status" value="1"/>
</dbReference>
<organism evidence="11">
    <name type="scientific">Coprinopsis cinerea (strain Okayama-7 / 130 / ATCC MYA-4618 / FGSC 9003)</name>
    <name type="common">Inky cap fungus</name>
    <name type="synonym">Hormographiella aspergillata</name>
    <dbReference type="NCBI Taxonomy" id="240176"/>
    <lineage>
        <taxon>Eukaryota</taxon>
        <taxon>Fungi</taxon>
        <taxon>Dikarya</taxon>
        <taxon>Basidiomycota</taxon>
        <taxon>Agaricomycotina</taxon>
        <taxon>Agaricomycetes</taxon>
        <taxon>Agaricomycetidae</taxon>
        <taxon>Agaricales</taxon>
        <taxon>Agaricineae</taxon>
        <taxon>Psathyrellaceae</taxon>
        <taxon>Coprinopsis</taxon>
    </lineage>
</organism>
<dbReference type="InterPro" id="IPR011707">
    <property type="entry name" value="Cu-oxidase-like_N"/>
</dbReference>
<dbReference type="PANTHER" id="PTHR11709:SF511">
    <property type="entry name" value="LACCASE"/>
    <property type="match status" value="1"/>
</dbReference>
<protein>
    <submittedName>
        <fullName evidence="11">Laccase 5</fullName>
        <ecNumber evidence="11">1.10.3.2</ecNumber>
    </submittedName>
</protein>
<name>Q08AC2_COPC7</name>
<feature type="domain" description="Plastocyanin-like" evidence="10">
    <location>
        <begin position="35"/>
        <end position="155"/>
    </location>
</feature>
<feature type="signal peptide" evidence="7">
    <location>
        <begin position="1"/>
        <end position="22"/>
    </location>
</feature>
<reference evidence="11" key="1">
    <citation type="journal article" date="2006" name="Curr. Genet.">
        <title>The laccase multi-gene family in Coprinopsis cinerea has seventeen different members that divide into two distinct subfamilies.</title>
        <authorList>
            <person name="Kilaru S."/>
            <person name="Hoegger P.J."/>
            <person name="Kues U."/>
        </authorList>
    </citation>
    <scope>NUCLEOTIDE SEQUENCE</scope>
    <source>
        <strain evidence="11">Okayama7#130</strain>
    </source>
</reference>
<dbReference type="InterPro" id="IPR045087">
    <property type="entry name" value="Cu-oxidase_fam"/>
</dbReference>
<dbReference type="InterPro" id="IPR001117">
    <property type="entry name" value="Cu-oxidase_2nd"/>
</dbReference>
<dbReference type="InterPro" id="IPR033138">
    <property type="entry name" value="Cu_oxidase_CS"/>
</dbReference>
<evidence type="ECO:0000256" key="6">
    <source>
        <dbReference type="ARBA" id="ARBA00023180"/>
    </source>
</evidence>
<dbReference type="PANTHER" id="PTHR11709">
    <property type="entry name" value="MULTI-COPPER OXIDASE"/>
    <property type="match status" value="1"/>
</dbReference>
<dbReference type="PROSITE" id="PS00079">
    <property type="entry name" value="MULTICOPPER_OXIDASE1"/>
    <property type="match status" value="2"/>
</dbReference>
<dbReference type="GO" id="GO:0005507">
    <property type="term" value="F:copper ion binding"/>
    <property type="evidence" value="ECO:0007669"/>
    <property type="project" value="InterPro"/>
</dbReference>
<feature type="chain" id="PRO_5004166851" evidence="7">
    <location>
        <begin position="23"/>
        <end position="533"/>
    </location>
</feature>
<feature type="domain" description="Plastocyanin-like" evidence="9">
    <location>
        <begin position="374"/>
        <end position="496"/>
    </location>
</feature>
<dbReference type="EC" id="1.10.3.2" evidence="11"/>
<dbReference type="FunFam" id="2.60.40.420:FF:000045">
    <property type="entry name" value="Laccase 2"/>
    <property type="match status" value="1"/>
</dbReference>
<keyword evidence="5" id="KW-1015">Disulfide bond</keyword>
<feature type="domain" description="Plastocyanin-like" evidence="8">
    <location>
        <begin position="167"/>
        <end position="311"/>
    </location>
</feature>
<dbReference type="SMR" id="Q08AC2"/>
<evidence type="ECO:0000256" key="2">
    <source>
        <dbReference type="ARBA" id="ARBA00022723"/>
    </source>
</evidence>
<comment type="similarity">
    <text evidence="1">Belongs to the multicopper oxidase family.</text>
</comment>
<keyword evidence="2" id="KW-0479">Metal-binding</keyword>
<dbReference type="InterPro" id="IPR011706">
    <property type="entry name" value="Cu-oxidase_C"/>
</dbReference>
<evidence type="ECO:0000256" key="4">
    <source>
        <dbReference type="ARBA" id="ARBA00023008"/>
    </source>
</evidence>
<evidence type="ECO:0000256" key="7">
    <source>
        <dbReference type="SAM" id="SignalP"/>
    </source>
</evidence>
<gene>
    <name evidence="11" type="primary">lcc5</name>
</gene>
<dbReference type="Pfam" id="PF00394">
    <property type="entry name" value="Cu-oxidase"/>
    <property type="match status" value="1"/>
</dbReference>
<dbReference type="Pfam" id="PF07731">
    <property type="entry name" value="Cu-oxidase_2"/>
    <property type="match status" value="1"/>
</dbReference>
<dbReference type="PROSITE" id="PS00080">
    <property type="entry name" value="MULTICOPPER_OXIDASE2"/>
    <property type="match status" value="1"/>
</dbReference>
<evidence type="ECO:0000256" key="3">
    <source>
        <dbReference type="ARBA" id="ARBA00023002"/>
    </source>
</evidence>
<dbReference type="GO" id="GO:0052716">
    <property type="term" value="F:hydroquinone:oxygen oxidoreductase activity"/>
    <property type="evidence" value="ECO:0007669"/>
    <property type="project" value="UniProtKB-EC"/>
</dbReference>
<keyword evidence="3 11" id="KW-0560">Oxidoreductase</keyword>
<dbReference type="Pfam" id="PF07732">
    <property type="entry name" value="Cu-oxidase_3"/>
    <property type="match status" value="1"/>
</dbReference>
<dbReference type="SUPFAM" id="SSF49503">
    <property type="entry name" value="Cupredoxins"/>
    <property type="match status" value="3"/>
</dbReference>